<accession>A0A850GVG0</accession>
<dbReference type="Proteomes" id="UP000561438">
    <property type="component" value="Unassembled WGS sequence"/>
</dbReference>
<reference evidence="1 2" key="1">
    <citation type="submission" date="2020-06" db="EMBL/GenBank/DDBJ databases">
        <title>Altererythrobacter sp. HHU K3-1.</title>
        <authorList>
            <person name="Zhang D."/>
            <person name="Xue H."/>
        </authorList>
    </citation>
    <scope>NUCLEOTIDE SEQUENCE [LARGE SCALE GENOMIC DNA]</scope>
    <source>
        <strain evidence="1 2">HHU K3-1</strain>
    </source>
</reference>
<keyword evidence="2" id="KW-1185">Reference proteome</keyword>
<protein>
    <submittedName>
        <fullName evidence="1">Uncharacterized protein</fullName>
    </submittedName>
</protein>
<evidence type="ECO:0000313" key="2">
    <source>
        <dbReference type="Proteomes" id="UP000561438"/>
    </source>
</evidence>
<proteinExistence type="predicted"/>
<gene>
    <name evidence="1" type="ORF">HUV48_00495</name>
</gene>
<dbReference type="AlphaFoldDB" id="A0A850GVG0"/>
<dbReference type="EMBL" id="JABWGV010000001">
    <property type="protein sequence ID" value="NVD43494.1"/>
    <property type="molecule type" value="Genomic_DNA"/>
</dbReference>
<evidence type="ECO:0000313" key="1">
    <source>
        <dbReference type="EMBL" id="NVD43494.1"/>
    </source>
</evidence>
<dbReference type="RefSeq" id="WP_176265825.1">
    <property type="nucleotide sequence ID" value="NZ_JABWGV010000001.1"/>
</dbReference>
<organism evidence="1 2">
    <name type="scientific">Qipengyuania atrilutea</name>
    <dbReference type="NCBI Taxonomy" id="2744473"/>
    <lineage>
        <taxon>Bacteria</taxon>
        <taxon>Pseudomonadati</taxon>
        <taxon>Pseudomonadota</taxon>
        <taxon>Alphaproteobacteria</taxon>
        <taxon>Sphingomonadales</taxon>
        <taxon>Erythrobacteraceae</taxon>
        <taxon>Qipengyuania</taxon>
    </lineage>
</organism>
<comment type="caution">
    <text evidence="1">The sequence shown here is derived from an EMBL/GenBank/DDBJ whole genome shotgun (WGS) entry which is preliminary data.</text>
</comment>
<sequence length="55" mass="6247">MTERKPVPPLEIVDDDDVAAQYDADVESWGERISAAGTRLCQWFNDQGAEFDCRE</sequence>
<name>A0A850GVG0_9SPHN</name>